<feature type="domain" description="ABC transmembrane type-2" evidence="10">
    <location>
        <begin position="41"/>
        <end position="268"/>
    </location>
</feature>
<keyword evidence="4 9" id="KW-1003">Cell membrane</keyword>
<feature type="transmembrane region" description="Helical" evidence="9">
    <location>
        <begin position="125"/>
        <end position="148"/>
    </location>
</feature>
<keyword evidence="5" id="KW-0997">Cell inner membrane</keyword>
<dbReference type="Proteomes" id="UP001529421">
    <property type="component" value="Unassembled WGS sequence"/>
</dbReference>
<evidence type="ECO:0000256" key="5">
    <source>
        <dbReference type="ARBA" id="ARBA00022519"/>
    </source>
</evidence>
<gene>
    <name evidence="11" type="ORF">QUW28_07850</name>
</gene>
<keyword evidence="8 9" id="KW-0472">Membrane</keyword>
<evidence type="ECO:0000256" key="4">
    <source>
        <dbReference type="ARBA" id="ARBA00022475"/>
    </source>
</evidence>
<name>A0ABT7VC13_9ACTN</name>
<organism evidence="11 12">
    <name type="scientific">Enorma phocaeensis</name>
    <dbReference type="NCBI Taxonomy" id="1871019"/>
    <lineage>
        <taxon>Bacteria</taxon>
        <taxon>Bacillati</taxon>
        <taxon>Actinomycetota</taxon>
        <taxon>Coriobacteriia</taxon>
        <taxon>Coriobacteriales</taxon>
        <taxon>Coriobacteriaceae</taxon>
        <taxon>Enorma</taxon>
    </lineage>
</organism>
<protein>
    <recommendedName>
        <fullName evidence="9">Transport permease protein</fullName>
    </recommendedName>
</protein>
<dbReference type="PANTHER" id="PTHR30413:SF8">
    <property type="entry name" value="TRANSPORT PERMEASE PROTEIN"/>
    <property type="match status" value="1"/>
</dbReference>
<evidence type="ECO:0000256" key="9">
    <source>
        <dbReference type="RuleBase" id="RU361157"/>
    </source>
</evidence>
<feature type="transmembrane region" description="Helical" evidence="9">
    <location>
        <begin position="40"/>
        <end position="66"/>
    </location>
</feature>
<keyword evidence="7 9" id="KW-1133">Transmembrane helix</keyword>
<feature type="transmembrane region" description="Helical" evidence="9">
    <location>
        <begin position="78"/>
        <end position="104"/>
    </location>
</feature>
<comment type="subcellular location">
    <subcellularLocation>
        <location evidence="1">Cell inner membrane</location>
        <topology evidence="1">Multi-pass membrane protein</topology>
    </subcellularLocation>
    <subcellularLocation>
        <location evidence="9">Cell membrane</location>
        <topology evidence="9">Multi-pass membrane protein</topology>
    </subcellularLocation>
</comment>
<evidence type="ECO:0000256" key="7">
    <source>
        <dbReference type="ARBA" id="ARBA00022989"/>
    </source>
</evidence>
<accession>A0ABT7VC13</accession>
<evidence type="ECO:0000313" key="11">
    <source>
        <dbReference type="EMBL" id="MDM8275402.1"/>
    </source>
</evidence>
<dbReference type="InterPro" id="IPR047817">
    <property type="entry name" value="ABC2_TM_bact-type"/>
</dbReference>
<feature type="transmembrane region" description="Helical" evidence="9">
    <location>
        <begin position="187"/>
        <end position="204"/>
    </location>
</feature>
<evidence type="ECO:0000256" key="1">
    <source>
        <dbReference type="ARBA" id="ARBA00004429"/>
    </source>
</evidence>
<evidence type="ECO:0000259" key="10">
    <source>
        <dbReference type="PROSITE" id="PS51012"/>
    </source>
</evidence>
<evidence type="ECO:0000256" key="8">
    <source>
        <dbReference type="ARBA" id="ARBA00023136"/>
    </source>
</evidence>
<dbReference type="PANTHER" id="PTHR30413">
    <property type="entry name" value="INNER MEMBRANE TRANSPORT PERMEASE"/>
    <property type="match status" value="1"/>
</dbReference>
<keyword evidence="6 9" id="KW-0812">Transmembrane</keyword>
<sequence>MADNTQQSKLSHARTDTQKDLFILRELVTKDFKIKYRRSVLGVAWSVLNPLLMMIVMAVVFSTIFAQGRNGSVTPELYPLYLIIGNVTFALMSESTSTALSSIIDASSLLKKVKVHRFVFPIQKVLFALVNYGFSLIAVALVMLWFRIIPTWHLIWLPLGLLLLMVFCAGLGLLLSALTVFFRDVRHLWSVVITAWTYFTPIFWTDDYIKAMPHLLQLFMYANPMYNYINFMRQILLWQTNPEPVTVALCAGWAVLMIVIGYAVFHKTEHKFILYI</sequence>
<keyword evidence="12" id="KW-1185">Reference proteome</keyword>
<comment type="similarity">
    <text evidence="2 9">Belongs to the ABC-2 integral membrane protein family.</text>
</comment>
<evidence type="ECO:0000256" key="6">
    <source>
        <dbReference type="ARBA" id="ARBA00022692"/>
    </source>
</evidence>
<reference evidence="12" key="1">
    <citation type="submission" date="2023-06" db="EMBL/GenBank/DDBJ databases">
        <title>Identification and characterization of horizontal gene transfer across gut microbiota members of farm animals based on homology search.</title>
        <authorList>
            <person name="Zeman M."/>
            <person name="Kubasova T."/>
            <person name="Jahodarova E."/>
            <person name="Nykrynova M."/>
            <person name="Rychlik I."/>
        </authorList>
    </citation>
    <scope>NUCLEOTIDE SEQUENCE [LARGE SCALE GENOMIC DNA]</scope>
    <source>
        <strain evidence="12">154_Feed</strain>
    </source>
</reference>
<dbReference type="Pfam" id="PF01061">
    <property type="entry name" value="ABC2_membrane"/>
    <property type="match status" value="1"/>
</dbReference>
<feature type="transmembrane region" description="Helical" evidence="9">
    <location>
        <begin position="245"/>
        <end position="265"/>
    </location>
</feature>
<dbReference type="PROSITE" id="PS51012">
    <property type="entry name" value="ABC_TM2"/>
    <property type="match status" value="1"/>
</dbReference>
<comment type="caution">
    <text evidence="11">The sequence shown here is derived from an EMBL/GenBank/DDBJ whole genome shotgun (WGS) entry which is preliminary data.</text>
</comment>
<evidence type="ECO:0000256" key="2">
    <source>
        <dbReference type="ARBA" id="ARBA00007783"/>
    </source>
</evidence>
<dbReference type="RefSeq" id="WP_204671688.1">
    <property type="nucleotide sequence ID" value="NZ_JACJKQ010000001.1"/>
</dbReference>
<dbReference type="InterPro" id="IPR013525">
    <property type="entry name" value="ABC2_TM"/>
</dbReference>
<keyword evidence="3 9" id="KW-0813">Transport</keyword>
<evidence type="ECO:0000256" key="3">
    <source>
        <dbReference type="ARBA" id="ARBA00022448"/>
    </source>
</evidence>
<dbReference type="EMBL" id="JAUDDZ010000011">
    <property type="protein sequence ID" value="MDM8275402.1"/>
    <property type="molecule type" value="Genomic_DNA"/>
</dbReference>
<evidence type="ECO:0000313" key="12">
    <source>
        <dbReference type="Proteomes" id="UP001529421"/>
    </source>
</evidence>
<proteinExistence type="inferred from homology"/>
<feature type="transmembrane region" description="Helical" evidence="9">
    <location>
        <begin position="154"/>
        <end position="175"/>
    </location>
</feature>